<comment type="caution">
    <text evidence="1">The sequence shown here is derived from an EMBL/GenBank/DDBJ whole genome shotgun (WGS) entry which is preliminary data.</text>
</comment>
<name>A0AAN5IAL3_9BILA</name>
<reference evidence="2" key="1">
    <citation type="submission" date="2022-10" db="EMBL/GenBank/DDBJ databases">
        <title>Genome assembly of Pristionchus species.</title>
        <authorList>
            <person name="Yoshida K."/>
            <person name="Sommer R.J."/>
        </authorList>
    </citation>
    <scope>NUCLEOTIDE SEQUENCE [LARGE SCALE GENOMIC DNA]</scope>
    <source>
        <strain evidence="2">RS5460</strain>
    </source>
</reference>
<dbReference type="Proteomes" id="UP001328107">
    <property type="component" value="Unassembled WGS sequence"/>
</dbReference>
<dbReference type="EMBL" id="BTRK01000006">
    <property type="protein sequence ID" value="GMR58947.1"/>
    <property type="molecule type" value="Genomic_DNA"/>
</dbReference>
<sequence>ILSLLHHSYAIQDVTCAVIDDPQYECLMGMCPAGRVCIQDFCCLDENVLLPTITTSTIESKSPFLFYPKIRLKFVVPPSLSNIVIKIFVTPLFYNVVMK</sequence>
<dbReference type="AlphaFoldDB" id="A0AAN5IAL3"/>
<accession>A0AAN5IAL3</accession>
<evidence type="ECO:0000313" key="2">
    <source>
        <dbReference type="Proteomes" id="UP001328107"/>
    </source>
</evidence>
<evidence type="ECO:0000313" key="1">
    <source>
        <dbReference type="EMBL" id="GMR58947.1"/>
    </source>
</evidence>
<feature type="non-terminal residue" evidence="1">
    <location>
        <position position="1"/>
    </location>
</feature>
<keyword evidence="2" id="KW-1185">Reference proteome</keyword>
<proteinExistence type="predicted"/>
<organism evidence="1 2">
    <name type="scientific">Pristionchus mayeri</name>
    <dbReference type="NCBI Taxonomy" id="1317129"/>
    <lineage>
        <taxon>Eukaryota</taxon>
        <taxon>Metazoa</taxon>
        <taxon>Ecdysozoa</taxon>
        <taxon>Nematoda</taxon>
        <taxon>Chromadorea</taxon>
        <taxon>Rhabditida</taxon>
        <taxon>Rhabditina</taxon>
        <taxon>Diplogasteromorpha</taxon>
        <taxon>Diplogasteroidea</taxon>
        <taxon>Neodiplogasteridae</taxon>
        <taxon>Pristionchus</taxon>
    </lineage>
</organism>
<protein>
    <submittedName>
        <fullName evidence="1">Uncharacterized protein</fullName>
    </submittedName>
</protein>
<feature type="non-terminal residue" evidence="1">
    <location>
        <position position="99"/>
    </location>
</feature>
<gene>
    <name evidence="1" type="ORF">PMAYCL1PPCAC_29142</name>
</gene>